<dbReference type="AlphaFoldDB" id="A0AAV2GYP9"/>
<evidence type="ECO:0000256" key="2">
    <source>
        <dbReference type="ARBA" id="ARBA00021000"/>
    </source>
</evidence>
<comment type="caution">
    <text evidence="9">The sequence shown here is derived from an EMBL/GenBank/DDBJ whole genome shotgun (WGS) entry which is preliminary data.</text>
</comment>
<comment type="similarity">
    <text evidence="1">Belongs to the Churchill family.</text>
</comment>
<dbReference type="Gene3D" id="2.60.40.4240">
    <property type="entry name" value="Transcription activator, Churchill"/>
    <property type="match status" value="1"/>
</dbReference>
<reference evidence="9 10" key="1">
    <citation type="submission" date="2024-04" db="EMBL/GenBank/DDBJ databases">
        <authorList>
            <consortium name="Genoscope - CEA"/>
            <person name="William W."/>
        </authorList>
    </citation>
    <scope>NUCLEOTIDE SEQUENCE [LARGE SCALE GENOMIC DNA]</scope>
</reference>
<evidence type="ECO:0000313" key="10">
    <source>
        <dbReference type="Proteomes" id="UP001497497"/>
    </source>
</evidence>
<dbReference type="GO" id="GO:0008270">
    <property type="term" value="F:zinc ion binding"/>
    <property type="evidence" value="ECO:0007669"/>
    <property type="project" value="InterPro"/>
</dbReference>
<protein>
    <recommendedName>
        <fullName evidence="2">Protein Churchill</fullName>
    </recommendedName>
</protein>
<dbReference type="EMBL" id="CAXITT010000003">
    <property type="protein sequence ID" value="CAL1526206.1"/>
    <property type="molecule type" value="Genomic_DNA"/>
</dbReference>
<evidence type="ECO:0000256" key="4">
    <source>
        <dbReference type="ARBA" id="ARBA00022723"/>
    </source>
</evidence>
<keyword evidence="7" id="KW-0010">Activator</keyword>
<evidence type="ECO:0000313" key="9">
    <source>
        <dbReference type="EMBL" id="CAL1526206.1"/>
    </source>
</evidence>
<name>A0AAV2GYP9_LYMST</name>
<sequence>MCERCVREEYPDRESLCVDQGSYMINFFKCCQCGAQDMTTVNRSCTDSGDEEIITYHHVCSQCDHVIAEHEHTFRIEEEFQIYSMSCMLCGSAEDQRSIMPIDPRGPAM</sequence>
<evidence type="ECO:0000256" key="5">
    <source>
        <dbReference type="ARBA" id="ARBA00022833"/>
    </source>
</evidence>
<keyword evidence="8" id="KW-0804">Transcription</keyword>
<dbReference type="Proteomes" id="UP001497497">
    <property type="component" value="Unassembled WGS sequence"/>
</dbReference>
<dbReference type="InterPro" id="IPR009508">
    <property type="entry name" value="Transcrpt_activator_Churchill"/>
</dbReference>
<dbReference type="PANTHER" id="PTHR31931:SF2">
    <property type="entry name" value="PROTEIN CHURCHILL"/>
    <property type="match status" value="1"/>
</dbReference>
<gene>
    <name evidence="9" type="ORF">GSLYS_00000383001</name>
</gene>
<keyword evidence="3" id="KW-0217">Developmental protein</keyword>
<evidence type="ECO:0000256" key="8">
    <source>
        <dbReference type="ARBA" id="ARBA00023163"/>
    </source>
</evidence>
<proteinExistence type="inferred from homology"/>
<dbReference type="GO" id="GO:0045893">
    <property type="term" value="P:positive regulation of DNA-templated transcription"/>
    <property type="evidence" value="ECO:0007669"/>
    <property type="project" value="InterPro"/>
</dbReference>
<keyword evidence="4" id="KW-0479">Metal-binding</keyword>
<accession>A0AAV2GYP9</accession>
<keyword evidence="10" id="KW-1185">Reference proteome</keyword>
<keyword evidence="5" id="KW-0862">Zinc</keyword>
<dbReference type="Pfam" id="PF06573">
    <property type="entry name" value="Churchill"/>
    <property type="match status" value="1"/>
</dbReference>
<dbReference type="PANTHER" id="PTHR31931">
    <property type="entry name" value="PROTEIN CHURCHILL"/>
    <property type="match status" value="1"/>
</dbReference>
<evidence type="ECO:0000256" key="3">
    <source>
        <dbReference type="ARBA" id="ARBA00022473"/>
    </source>
</evidence>
<evidence type="ECO:0000256" key="1">
    <source>
        <dbReference type="ARBA" id="ARBA00009577"/>
    </source>
</evidence>
<dbReference type="InterPro" id="IPR038543">
    <property type="entry name" value="Churchill_sf"/>
</dbReference>
<organism evidence="9 10">
    <name type="scientific">Lymnaea stagnalis</name>
    <name type="common">Great pond snail</name>
    <name type="synonym">Helix stagnalis</name>
    <dbReference type="NCBI Taxonomy" id="6523"/>
    <lineage>
        <taxon>Eukaryota</taxon>
        <taxon>Metazoa</taxon>
        <taxon>Spiralia</taxon>
        <taxon>Lophotrochozoa</taxon>
        <taxon>Mollusca</taxon>
        <taxon>Gastropoda</taxon>
        <taxon>Heterobranchia</taxon>
        <taxon>Euthyneura</taxon>
        <taxon>Panpulmonata</taxon>
        <taxon>Hygrophila</taxon>
        <taxon>Lymnaeoidea</taxon>
        <taxon>Lymnaeidae</taxon>
        <taxon>Lymnaea</taxon>
    </lineage>
</organism>
<keyword evidence="6" id="KW-0805">Transcription regulation</keyword>
<evidence type="ECO:0000256" key="6">
    <source>
        <dbReference type="ARBA" id="ARBA00023015"/>
    </source>
</evidence>
<evidence type="ECO:0000256" key="7">
    <source>
        <dbReference type="ARBA" id="ARBA00023159"/>
    </source>
</evidence>
<dbReference type="GO" id="GO:0008543">
    <property type="term" value="P:fibroblast growth factor receptor signaling pathway"/>
    <property type="evidence" value="ECO:0007669"/>
    <property type="project" value="TreeGrafter"/>
</dbReference>